<feature type="domain" description="Response regulatory" evidence="6">
    <location>
        <begin position="4"/>
        <end position="117"/>
    </location>
</feature>
<sequence>MTYNILIVEDEPGIAKMEKTYLEKNGFNTDIAHDGSEAIDKFYKNSFDLIILDLMIPKITGEKVLEVLRENSDIPVILVTAKVSETDIIKGFKSGADDYVKKPFSGMELVERVKALLRRTKINQKDNIITTADGKLKIDIKNNRVLKNDLEISLTKNELMIILTLFKNPTKTFTRNEIIEIAFGYEYDAFDRAVDTHIKNIRAKIEDNPKNPMYIKTIYGLGYKAGDIHESK</sequence>
<dbReference type="SUPFAM" id="SSF46894">
    <property type="entry name" value="C-terminal effector domain of the bipartite response regulators"/>
    <property type="match status" value="1"/>
</dbReference>
<dbReference type="RefSeq" id="WP_408105494.1">
    <property type="nucleotide sequence ID" value="NZ_JBFNFH010000009.1"/>
</dbReference>
<dbReference type="SMART" id="SM00862">
    <property type="entry name" value="Trans_reg_C"/>
    <property type="match status" value="1"/>
</dbReference>
<evidence type="ECO:0000256" key="4">
    <source>
        <dbReference type="PROSITE-ProRule" id="PRU00169"/>
    </source>
</evidence>
<accession>A0ABW9F7P0</accession>
<dbReference type="InterPro" id="IPR036388">
    <property type="entry name" value="WH-like_DNA-bd_sf"/>
</dbReference>
<dbReference type="PANTHER" id="PTHR48111:SF73">
    <property type="entry name" value="ALKALINE PHOSPHATASE SYNTHESIS TRANSCRIPTIONAL REGULATORY PROTEIN PHOP"/>
    <property type="match status" value="1"/>
</dbReference>
<evidence type="ECO:0000259" key="6">
    <source>
        <dbReference type="PROSITE" id="PS50110"/>
    </source>
</evidence>
<evidence type="ECO:0000313" key="9">
    <source>
        <dbReference type="Proteomes" id="UP001629536"/>
    </source>
</evidence>
<evidence type="ECO:0000313" key="8">
    <source>
        <dbReference type="EMBL" id="MFM1524993.1"/>
    </source>
</evidence>
<dbReference type="Gene3D" id="3.40.50.2300">
    <property type="match status" value="1"/>
</dbReference>
<dbReference type="EMBL" id="JBFNFH010000009">
    <property type="protein sequence ID" value="MFM1524993.1"/>
    <property type="molecule type" value="Genomic_DNA"/>
</dbReference>
<evidence type="ECO:0000256" key="3">
    <source>
        <dbReference type="ARBA" id="ARBA00023163"/>
    </source>
</evidence>
<dbReference type="SMART" id="SM00448">
    <property type="entry name" value="REC"/>
    <property type="match status" value="1"/>
</dbReference>
<keyword evidence="9" id="KW-1185">Reference proteome</keyword>
<keyword evidence="3" id="KW-0804">Transcription</keyword>
<keyword evidence="4" id="KW-0597">Phosphoprotein</keyword>
<evidence type="ECO:0000259" key="7">
    <source>
        <dbReference type="PROSITE" id="PS51755"/>
    </source>
</evidence>
<name>A0ABW9F7P0_9FIRM</name>
<feature type="domain" description="OmpR/PhoB-type" evidence="7">
    <location>
        <begin position="126"/>
        <end position="227"/>
    </location>
</feature>
<reference evidence="8 9" key="1">
    <citation type="journal article" date="2024" name="Front. Microbiol.">
        <title>Pangenomic and biochemical analyses of Helcococcus ovis reveal widespread tetracycline resistance and a novel bacterial species, Helcococcus bovis.</title>
        <authorList>
            <person name="Cunha F."/>
            <person name="Zhai Y."/>
            <person name="Casaro S."/>
            <person name="Jones K.L."/>
            <person name="Hernandez M."/>
            <person name="Bisinotto R.S."/>
            <person name="Kariyawasam S."/>
            <person name="Brown M.B."/>
            <person name="Phillips A."/>
            <person name="Jeong K.C."/>
            <person name="Galvao K.N."/>
        </authorList>
    </citation>
    <scope>NUCLEOTIDE SEQUENCE [LARGE SCALE GENOMIC DNA]</scope>
    <source>
        <strain evidence="8 9">KG197</strain>
    </source>
</reference>
<dbReference type="Gene3D" id="6.10.250.690">
    <property type="match status" value="1"/>
</dbReference>
<dbReference type="Proteomes" id="UP001629536">
    <property type="component" value="Unassembled WGS sequence"/>
</dbReference>
<dbReference type="Pfam" id="PF00072">
    <property type="entry name" value="Response_reg"/>
    <property type="match status" value="1"/>
</dbReference>
<gene>
    <name evidence="8" type="ORF">ABGF40_04830</name>
</gene>
<keyword evidence="1" id="KW-0805">Transcription regulation</keyword>
<organism evidence="8 9">
    <name type="scientific">Helcococcus bovis</name>
    <dbReference type="NCBI Taxonomy" id="3153252"/>
    <lineage>
        <taxon>Bacteria</taxon>
        <taxon>Bacillati</taxon>
        <taxon>Bacillota</taxon>
        <taxon>Tissierellia</taxon>
        <taxon>Tissierellales</taxon>
        <taxon>Peptoniphilaceae</taxon>
        <taxon>Helcococcus</taxon>
    </lineage>
</organism>
<dbReference type="PROSITE" id="PS51755">
    <property type="entry name" value="OMPR_PHOB"/>
    <property type="match status" value="1"/>
</dbReference>
<dbReference type="InterPro" id="IPR001867">
    <property type="entry name" value="OmpR/PhoB-type_DNA-bd"/>
</dbReference>
<dbReference type="CDD" id="cd17574">
    <property type="entry name" value="REC_OmpR"/>
    <property type="match status" value="1"/>
</dbReference>
<dbReference type="PROSITE" id="PS50110">
    <property type="entry name" value="RESPONSE_REGULATORY"/>
    <property type="match status" value="1"/>
</dbReference>
<dbReference type="Gene3D" id="1.10.10.10">
    <property type="entry name" value="Winged helix-like DNA-binding domain superfamily/Winged helix DNA-binding domain"/>
    <property type="match status" value="1"/>
</dbReference>
<dbReference type="Pfam" id="PF00486">
    <property type="entry name" value="Trans_reg_C"/>
    <property type="match status" value="1"/>
</dbReference>
<keyword evidence="2 5" id="KW-0238">DNA-binding</keyword>
<proteinExistence type="predicted"/>
<protein>
    <submittedName>
        <fullName evidence="8">Response regulator transcription factor</fullName>
    </submittedName>
</protein>
<dbReference type="InterPro" id="IPR001789">
    <property type="entry name" value="Sig_transdc_resp-reg_receiver"/>
</dbReference>
<evidence type="ECO:0000256" key="1">
    <source>
        <dbReference type="ARBA" id="ARBA00023015"/>
    </source>
</evidence>
<feature type="modified residue" description="4-aspartylphosphate" evidence="4">
    <location>
        <position position="53"/>
    </location>
</feature>
<evidence type="ECO:0000256" key="2">
    <source>
        <dbReference type="ARBA" id="ARBA00023125"/>
    </source>
</evidence>
<dbReference type="PANTHER" id="PTHR48111">
    <property type="entry name" value="REGULATOR OF RPOS"/>
    <property type="match status" value="1"/>
</dbReference>
<dbReference type="CDD" id="cd00383">
    <property type="entry name" value="trans_reg_C"/>
    <property type="match status" value="1"/>
</dbReference>
<feature type="DNA-binding region" description="OmpR/PhoB-type" evidence="5">
    <location>
        <begin position="126"/>
        <end position="227"/>
    </location>
</feature>
<evidence type="ECO:0000256" key="5">
    <source>
        <dbReference type="PROSITE-ProRule" id="PRU01091"/>
    </source>
</evidence>
<dbReference type="InterPro" id="IPR039420">
    <property type="entry name" value="WalR-like"/>
</dbReference>
<dbReference type="InterPro" id="IPR016032">
    <property type="entry name" value="Sig_transdc_resp-reg_C-effctor"/>
</dbReference>
<dbReference type="InterPro" id="IPR011006">
    <property type="entry name" value="CheY-like_superfamily"/>
</dbReference>
<comment type="caution">
    <text evidence="8">The sequence shown here is derived from an EMBL/GenBank/DDBJ whole genome shotgun (WGS) entry which is preliminary data.</text>
</comment>
<dbReference type="SUPFAM" id="SSF52172">
    <property type="entry name" value="CheY-like"/>
    <property type="match status" value="1"/>
</dbReference>